<accession>A0ACB9DJC4</accession>
<gene>
    <name evidence="1" type="ORF">L6452_09209</name>
</gene>
<reference evidence="2" key="1">
    <citation type="journal article" date="2022" name="Mol. Ecol. Resour.">
        <title>The genomes of chicory, endive, great burdock and yacon provide insights into Asteraceae palaeo-polyploidization history and plant inulin production.</title>
        <authorList>
            <person name="Fan W."/>
            <person name="Wang S."/>
            <person name="Wang H."/>
            <person name="Wang A."/>
            <person name="Jiang F."/>
            <person name="Liu H."/>
            <person name="Zhao H."/>
            <person name="Xu D."/>
            <person name="Zhang Y."/>
        </authorList>
    </citation>
    <scope>NUCLEOTIDE SEQUENCE [LARGE SCALE GENOMIC DNA]</scope>
    <source>
        <strain evidence="2">cv. Niubang</strain>
    </source>
</reference>
<dbReference type="Proteomes" id="UP001055879">
    <property type="component" value="Linkage Group LG03"/>
</dbReference>
<organism evidence="1 2">
    <name type="scientific">Arctium lappa</name>
    <name type="common">Greater burdock</name>
    <name type="synonym">Lappa major</name>
    <dbReference type="NCBI Taxonomy" id="4217"/>
    <lineage>
        <taxon>Eukaryota</taxon>
        <taxon>Viridiplantae</taxon>
        <taxon>Streptophyta</taxon>
        <taxon>Embryophyta</taxon>
        <taxon>Tracheophyta</taxon>
        <taxon>Spermatophyta</taxon>
        <taxon>Magnoliopsida</taxon>
        <taxon>eudicotyledons</taxon>
        <taxon>Gunneridae</taxon>
        <taxon>Pentapetalae</taxon>
        <taxon>asterids</taxon>
        <taxon>campanulids</taxon>
        <taxon>Asterales</taxon>
        <taxon>Asteraceae</taxon>
        <taxon>Carduoideae</taxon>
        <taxon>Cardueae</taxon>
        <taxon>Arctiinae</taxon>
        <taxon>Arctium</taxon>
    </lineage>
</organism>
<protein>
    <submittedName>
        <fullName evidence="1">Uncharacterized protein</fullName>
    </submittedName>
</protein>
<keyword evidence="2" id="KW-1185">Reference proteome</keyword>
<proteinExistence type="predicted"/>
<dbReference type="EMBL" id="CM042049">
    <property type="protein sequence ID" value="KAI3746769.1"/>
    <property type="molecule type" value="Genomic_DNA"/>
</dbReference>
<reference evidence="1 2" key="2">
    <citation type="journal article" date="2022" name="Mol. Ecol. Resour.">
        <title>The genomes of chicory, endive, great burdock and yacon provide insights into Asteraceae paleo-polyploidization history and plant inulin production.</title>
        <authorList>
            <person name="Fan W."/>
            <person name="Wang S."/>
            <person name="Wang H."/>
            <person name="Wang A."/>
            <person name="Jiang F."/>
            <person name="Liu H."/>
            <person name="Zhao H."/>
            <person name="Xu D."/>
            <person name="Zhang Y."/>
        </authorList>
    </citation>
    <scope>NUCLEOTIDE SEQUENCE [LARGE SCALE GENOMIC DNA]</scope>
    <source>
        <strain evidence="2">cv. Niubang</strain>
    </source>
</reference>
<evidence type="ECO:0000313" key="2">
    <source>
        <dbReference type="Proteomes" id="UP001055879"/>
    </source>
</evidence>
<name>A0ACB9DJC4_ARCLA</name>
<evidence type="ECO:0000313" key="1">
    <source>
        <dbReference type="EMBL" id="KAI3746769.1"/>
    </source>
</evidence>
<comment type="caution">
    <text evidence="1">The sequence shown here is derived from an EMBL/GenBank/DDBJ whole genome shotgun (WGS) entry which is preliminary data.</text>
</comment>
<sequence>MGIKGVQATSKEFKGVMPIHRWVKEAVGRNKVVHLTWVTVTRFHHRCINLFVLESADSSEVPASHANEVFIYVAKKFPFAYRAE</sequence>